<organism evidence="4 5">
    <name type="scientific">Hymenobacter tibetensis</name>
    <dbReference type="NCBI Taxonomy" id="497967"/>
    <lineage>
        <taxon>Bacteria</taxon>
        <taxon>Pseudomonadati</taxon>
        <taxon>Bacteroidota</taxon>
        <taxon>Cytophagia</taxon>
        <taxon>Cytophagales</taxon>
        <taxon>Hymenobacteraceae</taxon>
        <taxon>Hymenobacter</taxon>
    </lineage>
</organism>
<keyword evidence="5" id="KW-1185">Reference proteome</keyword>
<name>A0ABY4D0L3_9BACT</name>
<feature type="signal peptide" evidence="2">
    <location>
        <begin position="1"/>
        <end position="45"/>
    </location>
</feature>
<accession>A0ABY4D0L3</accession>
<protein>
    <submittedName>
        <fullName evidence="4">DUF6298 domain-containing protein</fullName>
    </submittedName>
</protein>
<keyword evidence="2" id="KW-0732">Signal</keyword>
<reference evidence="4 5" key="1">
    <citation type="submission" date="2022-03" db="EMBL/GenBank/DDBJ databases">
        <title>Hymenobactersp. isolated from the air.</title>
        <authorList>
            <person name="Won M."/>
            <person name="Kwon S.-W."/>
        </authorList>
    </citation>
    <scope>NUCLEOTIDE SEQUENCE [LARGE SCALE GENOMIC DNA]</scope>
    <source>
        <strain evidence="4 5">KACC 21982</strain>
    </source>
</reference>
<feature type="chain" id="PRO_5046603856" evidence="2">
    <location>
        <begin position="46"/>
        <end position="1071"/>
    </location>
</feature>
<evidence type="ECO:0000256" key="2">
    <source>
        <dbReference type="SAM" id="SignalP"/>
    </source>
</evidence>
<evidence type="ECO:0000259" key="3">
    <source>
        <dbReference type="Pfam" id="PF19815"/>
    </source>
</evidence>
<dbReference type="Pfam" id="PF19815">
    <property type="entry name" value="DUF6298"/>
    <property type="match status" value="1"/>
</dbReference>
<dbReference type="RefSeq" id="WP_243800461.1">
    <property type="nucleotide sequence ID" value="NZ_CP094669.1"/>
</dbReference>
<proteinExistence type="predicted"/>
<dbReference type="Gene3D" id="2.160.20.10">
    <property type="entry name" value="Single-stranded right-handed beta-helix, Pectin lyase-like"/>
    <property type="match status" value="1"/>
</dbReference>
<feature type="domain" description="DUF6298" evidence="3">
    <location>
        <begin position="501"/>
        <end position="986"/>
    </location>
</feature>
<dbReference type="EMBL" id="CP094669">
    <property type="protein sequence ID" value="UOG75958.1"/>
    <property type="molecule type" value="Genomic_DNA"/>
</dbReference>
<dbReference type="Proteomes" id="UP000831113">
    <property type="component" value="Chromosome"/>
</dbReference>
<evidence type="ECO:0000313" key="5">
    <source>
        <dbReference type="Proteomes" id="UP000831113"/>
    </source>
</evidence>
<gene>
    <name evidence="4" type="ORF">MTX78_05000</name>
</gene>
<dbReference type="InterPro" id="IPR046265">
    <property type="entry name" value="DUF6298"/>
</dbReference>
<sequence>MTILVSALPFICISSNATPLRTVPLPRFLSALLFLLATSAAPALAQGGKPPKKPVPPPPIATDKDGKLAYAPDSLGNRVPDFSYCGYRAGEQGIPMVVIRVVVPVQAGDATGRIQAALDYVSGLPLGKDGFRGAVLLGKGKHEVAGRLLIRASGVVLRGSGIGEEGTTVVGTGYSRDNLITIAGRNDRKLEAAQAITDAYVPVNARTMRVVTPGAFKVGDRVRVQRPSTAAWIEQLGTQSFGGGESALGWKPGQRDLFWDRQVVAIEAASLTLDAPITTALDKTYGGGTVARATWPGLLTQVGVENLRLESAVDASNPKDEDHRWMAMVLDNVQDAWVRQVAFRRFAGSAVLAHETVRRLTVEDCISTEPVSEIGGERRNTFMTKGQQTLFQRLYAQSGYHDFAVGYCAAGPNAFVQCEAEDAYSFSGSIDSWAAGTLFDIVKEYGQALRFGNREQDGQGAGWAAANSVFWQCTAARVDCYQPPTAQNWAFGTWAQFAGNGHWEQSNEHIKPRSLYYAQLQDRLGVTVASRAMLLPISTEASSSPPVAVAQELTKLSTEAAPTVLAFIQAAPSRQPIPTQTTAPTIDKLKVKPVGKPAYAAPLHVERGVLVRGNALLTGRRQEVPWWNGSARPYGLRNPKPHVTRFVPGMTGRGLTDDLPELTDSMRAANVVALAHNYGLWYERRRDDHERVKRMDGEVWPPFYELPFARSGTGTAWDGLSRYDLTKYNRWYWSRLAEFADLADQKGLVLLNQHYFQHNIIEAGAHYADFPWRPVNNINNTGFSEPAPYAGDKRIFMAEQFYDVTDATRRPLHRAYIRQCLNNFVGKSGVIHLIGAEFTGPLAFVQFWLDTIKEWETETGQAATIALSTTKDVQDAILADPARAAVVDVIDINYWHYQADGTPYAPAGGQNLAPRQHARLLKPKRSSFEQVYRAVREYRKQFPDKAVLYSADSYDAFGWAVLLAGGSLASVPQVSNARFAAAVAGMAPVELSGQPTGQWLMSDNKTGFLVYRESAAPVELDLSTLKGTFVVRHIDPKTGKLSSASETVKGGQRITLTKQPVGAEVVWLQKK</sequence>
<feature type="region of interest" description="Disordered" evidence="1">
    <location>
        <begin position="44"/>
        <end position="63"/>
    </location>
</feature>
<evidence type="ECO:0000313" key="4">
    <source>
        <dbReference type="EMBL" id="UOG75958.1"/>
    </source>
</evidence>
<dbReference type="InterPro" id="IPR012334">
    <property type="entry name" value="Pectin_lyas_fold"/>
</dbReference>
<evidence type="ECO:0000256" key="1">
    <source>
        <dbReference type="SAM" id="MobiDB-lite"/>
    </source>
</evidence>